<reference evidence="5 6" key="1">
    <citation type="submission" date="2020-03" db="EMBL/GenBank/DDBJ databases">
        <title>Draft Genome Sequence of Cudoniella acicularis.</title>
        <authorList>
            <person name="Buettner E."/>
            <person name="Kellner H."/>
        </authorList>
    </citation>
    <scope>NUCLEOTIDE SEQUENCE [LARGE SCALE GENOMIC DNA]</scope>
    <source>
        <strain evidence="5 6">DSM 108380</strain>
    </source>
</reference>
<dbReference type="Pfam" id="PF07973">
    <property type="entry name" value="tRNA_SAD"/>
    <property type="match status" value="1"/>
</dbReference>
<evidence type="ECO:0000259" key="4">
    <source>
        <dbReference type="SMART" id="SM00863"/>
    </source>
</evidence>
<dbReference type="PANTHER" id="PTHR43462">
    <property type="entry name" value="ALANYL-TRNA EDITING PROTEIN"/>
    <property type="match status" value="1"/>
</dbReference>
<dbReference type="EMBL" id="JAAMPI010002069">
    <property type="protein sequence ID" value="KAF4619023.1"/>
    <property type="molecule type" value="Genomic_DNA"/>
</dbReference>
<dbReference type="SUPFAM" id="SSF55186">
    <property type="entry name" value="ThrRS/AlaRS common domain"/>
    <property type="match status" value="1"/>
</dbReference>
<dbReference type="InterPro" id="IPR018163">
    <property type="entry name" value="Thr/Ala-tRNA-synth_IIc_edit"/>
</dbReference>
<keyword evidence="3" id="KW-0862">Zinc</keyword>
<dbReference type="InterPro" id="IPR012947">
    <property type="entry name" value="tRNA_SAD"/>
</dbReference>
<dbReference type="GO" id="GO:0043039">
    <property type="term" value="P:tRNA aminoacylation"/>
    <property type="evidence" value="ECO:0007669"/>
    <property type="project" value="InterPro"/>
</dbReference>
<evidence type="ECO:0000256" key="2">
    <source>
        <dbReference type="ARBA" id="ARBA00022723"/>
    </source>
</evidence>
<dbReference type="GO" id="GO:0046872">
    <property type="term" value="F:metal ion binding"/>
    <property type="evidence" value="ECO:0007669"/>
    <property type="project" value="UniProtKB-KW"/>
</dbReference>
<keyword evidence="6" id="KW-1185">Reference proteome</keyword>
<feature type="domain" description="Threonyl/alanyl tRNA synthetase SAD" evidence="4">
    <location>
        <begin position="75"/>
        <end position="118"/>
    </location>
</feature>
<dbReference type="GO" id="GO:0002196">
    <property type="term" value="F:Ser-tRNA(Ala) deacylase activity"/>
    <property type="evidence" value="ECO:0007669"/>
    <property type="project" value="TreeGrafter"/>
</dbReference>
<dbReference type="GO" id="GO:0004812">
    <property type="term" value="F:aminoacyl-tRNA ligase activity"/>
    <property type="evidence" value="ECO:0007669"/>
    <property type="project" value="InterPro"/>
</dbReference>
<organism evidence="5 6">
    <name type="scientific">Cudoniella acicularis</name>
    <dbReference type="NCBI Taxonomy" id="354080"/>
    <lineage>
        <taxon>Eukaryota</taxon>
        <taxon>Fungi</taxon>
        <taxon>Dikarya</taxon>
        <taxon>Ascomycota</taxon>
        <taxon>Pezizomycotina</taxon>
        <taxon>Leotiomycetes</taxon>
        <taxon>Helotiales</taxon>
        <taxon>Tricladiaceae</taxon>
        <taxon>Cudoniella</taxon>
    </lineage>
</organism>
<evidence type="ECO:0000313" key="6">
    <source>
        <dbReference type="Proteomes" id="UP000566819"/>
    </source>
</evidence>
<dbReference type="GO" id="GO:0005524">
    <property type="term" value="F:ATP binding"/>
    <property type="evidence" value="ECO:0007669"/>
    <property type="project" value="InterPro"/>
</dbReference>
<comment type="caution">
    <text evidence="5">The sequence shown here is derived from an EMBL/GenBank/DDBJ whole genome shotgun (WGS) entry which is preliminary data.</text>
</comment>
<accession>A0A8H4QYA0</accession>
<name>A0A8H4QYA0_9HELO</name>
<dbReference type="AlphaFoldDB" id="A0A8H4QYA0"/>
<dbReference type="Proteomes" id="UP000566819">
    <property type="component" value="Unassembled WGS sequence"/>
</dbReference>
<proteinExistence type="predicted"/>
<protein>
    <recommendedName>
        <fullName evidence="4">Threonyl/alanyl tRNA synthetase SAD domain-containing protein</fullName>
    </recommendedName>
</protein>
<keyword evidence="2" id="KW-0479">Metal-binding</keyword>
<evidence type="ECO:0000256" key="3">
    <source>
        <dbReference type="ARBA" id="ARBA00022833"/>
    </source>
</evidence>
<comment type="cofactor">
    <cofactor evidence="1">
        <name>Zn(2+)</name>
        <dbReference type="ChEBI" id="CHEBI:29105"/>
    </cofactor>
</comment>
<dbReference type="Gene3D" id="3.30.980.10">
    <property type="entry name" value="Threonyl-trna Synthetase, Chain A, domain 2"/>
    <property type="match status" value="1"/>
</dbReference>
<dbReference type="SMART" id="SM00863">
    <property type="entry name" value="tRNA_SAD"/>
    <property type="match status" value="1"/>
</dbReference>
<dbReference type="InterPro" id="IPR051335">
    <property type="entry name" value="Alanyl-tRNA_Editing_Enzymes"/>
</dbReference>
<evidence type="ECO:0000313" key="5">
    <source>
        <dbReference type="EMBL" id="KAF4619023.1"/>
    </source>
</evidence>
<sequence length="193" mass="21463">MDRYDNLETIGWGMGSENDVNYVDLPRKPSEEEWKSIQDKCNEAIRTNHSITVEAPLDAKSESLPNDYDAEKGVVRVIKIGDIDRNPCCGTHLSQTSHISLLLLHSTQPIRGKHTRMYFTTGDRAISLASTSISSLRSIGKLMSSGPSELIPNIKKMTESASESRSKERKLLLEIAKFEASTIKTKLKEGKNG</sequence>
<evidence type="ECO:0000256" key="1">
    <source>
        <dbReference type="ARBA" id="ARBA00001947"/>
    </source>
</evidence>
<gene>
    <name evidence="5" type="ORF">G7Y89_g14826</name>
</gene>
<dbReference type="PANTHER" id="PTHR43462:SF1">
    <property type="entry name" value="ALANYL-TRNA EDITING PROTEIN AARSD1"/>
    <property type="match status" value="1"/>
</dbReference>
<dbReference type="OrthoDB" id="288942at2759"/>